<accession>A0A1G6GDB4</accession>
<proteinExistence type="predicted"/>
<protein>
    <submittedName>
        <fullName evidence="1">Uncharacterized protein</fullName>
    </submittedName>
</protein>
<reference evidence="1 2" key="1">
    <citation type="submission" date="2016-10" db="EMBL/GenBank/DDBJ databases">
        <authorList>
            <person name="de Groot N.N."/>
        </authorList>
    </citation>
    <scope>NUCLEOTIDE SEQUENCE [LARGE SCALE GENOMIC DNA]</scope>
    <source>
        <strain evidence="1 2">NLAE-zl-C500</strain>
    </source>
</reference>
<sequence length="38" mass="4397">MCKGIVIHLHLDWQIGTFFVSKIIIHLNKGNYYGCNYG</sequence>
<dbReference type="Proteomes" id="UP000183670">
    <property type="component" value="Unassembled WGS sequence"/>
</dbReference>
<evidence type="ECO:0000313" key="1">
    <source>
        <dbReference type="EMBL" id="SDB79166.1"/>
    </source>
</evidence>
<name>A0A1G6GDB4_BACOV</name>
<evidence type="ECO:0000313" key="2">
    <source>
        <dbReference type="Proteomes" id="UP000183670"/>
    </source>
</evidence>
<gene>
    <name evidence="1" type="ORF">SAMN05192581_106318</name>
</gene>
<dbReference type="EMBL" id="FMYE01000063">
    <property type="protein sequence ID" value="SDB79166.1"/>
    <property type="molecule type" value="Genomic_DNA"/>
</dbReference>
<dbReference type="AlphaFoldDB" id="A0A1G6GDB4"/>
<organism evidence="1 2">
    <name type="scientific">Bacteroides ovatus</name>
    <dbReference type="NCBI Taxonomy" id="28116"/>
    <lineage>
        <taxon>Bacteria</taxon>
        <taxon>Pseudomonadati</taxon>
        <taxon>Bacteroidota</taxon>
        <taxon>Bacteroidia</taxon>
        <taxon>Bacteroidales</taxon>
        <taxon>Bacteroidaceae</taxon>
        <taxon>Bacteroides</taxon>
    </lineage>
</organism>